<evidence type="ECO:0000313" key="2">
    <source>
        <dbReference type="EMBL" id="CAE0390485.1"/>
    </source>
</evidence>
<reference evidence="2" key="1">
    <citation type="submission" date="2021-01" db="EMBL/GenBank/DDBJ databases">
        <authorList>
            <person name="Corre E."/>
            <person name="Pelletier E."/>
            <person name="Niang G."/>
            <person name="Scheremetjew M."/>
            <person name="Finn R."/>
            <person name="Kale V."/>
            <person name="Holt S."/>
            <person name="Cochrane G."/>
            <person name="Meng A."/>
            <person name="Brown T."/>
            <person name="Cohen L."/>
        </authorList>
    </citation>
    <scope>NUCLEOTIDE SEQUENCE</scope>
    <source>
        <strain evidence="2">CT5</strain>
    </source>
</reference>
<evidence type="ECO:0000256" key="1">
    <source>
        <dbReference type="SAM" id="MobiDB-lite"/>
    </source>
</evidence>
<dbReference type="AlphaFoldDB" id="A0A7S3P017"/>
<feature type="compositionally biased region" description="Polar residues" evidence="1">
    <location>
        <begin position="1"/>
        <end position="20"/>
    </location>
</feature>
<name>A0A7S3P017_EUPCR</name>
<proteinExistence type="predicted"/>
<gene>
    <name evidence="2" type="ORF">ECRA1380_LOCUS15461</name>
</gene>
<accession>A0A7S3P017</accession>
<dbReference type="EMBL" id="HBIK01032894">
    <property type="protein sequence ID" value="CAE0390485.1"/>
    <property type="molecule type" value="Transcribed_RNA"/>
</dbReference>
<feature type="region of interest" description="Disordered" evidence="1">
    <location>
        <begin position="1"/>
        <end position="32"/>
    </location>
</feature>
<sequence>MYSRNGLLSKNQKNQHSQISSRERRLKHQSQDMRFRPRIKNEVLKGIKLKKHSYHDKFNRCGQYQNAESGELQTIHLSEMYDDYDPRSENSPMRNEHIRKLYLEKIDKAQEFRKFRDMEYARRGFKGHYVHEHSKSLYFDKPLNRKKEANFQSLKITKTDKPLFSQPGREKMAIGHKRMLSDSLSHQRNSRPNKIFDTFERLKKTKEMRVIV</sequence>
<protein>
    <submittedName>
        <fullName evidence="2">Uncharacterized protein</fullName>
    </submittedName>
</protein>
<organism evidence="2">
    <name type="scientific">Euplotes crassus</name>
    <dbReference type="NCBI Taxonomy" id="5936"/>
    <lineage>
        <taxon>Eukaryota</taxon>
        <taxon>Sar</taxon>
        <taxon>Alveolata</taxon>
        <taxon>Ciliophora</taxon>
        <taxon>Intramacronucleata</taxon>
        <taxon>Spirotrichea</taxon>
        <taxon>Hypotrichia</taxon>
        <taxon>Euplotida</taxon>
        <taxon>Euplotidae</taxon>
        <taxon>Moneuplotes</taxon>
    </lineage>
</organism>